<protein>
    <recommendedName>
        <fullName evidence="2">beta-fructofuranosidase</fullName>
        <ecNumber evidence="2">3.2.1.26</ecNumber>
    </recommendedName>
</protein>
<feature type="domain" description="Glycosyl hydrolase family 32 N-terminal" evidence="5">
    <location>
        <begin position="97"/>
        <end position="368"/>
    </location>
</feature>
<dbReference type="GO" id="GO:0005975">
    <property type="term" value="P:carbohydrate metabolic process"/>
    <property type="evidence" value="ECO:0007669"/>
    <property type="project" value="InterPro"/>
</dbReference>
<reference evidence="6 7" key="1">
    <citation type="submission" date="2017-09" db="EMBL/GenBank/DDBJ databases">
        <title>High-quality draft genome sequence of Butyrivibrio fibrisolvens INBov1, isolated from cow rumen.</title>
        <authorList>
            <person name="Rodriguez Hernaez J."/>
            <person name="Rivarola M."/>
            <person name="Paniego N."/>
            <person name="Cravero S."/>
            <person name="Ceron Cucchi M."/>
            <person name="Martinez M.C."/>
        </authorList>
    </citation>
    <scope>NUCLEOTIDE SEQUENCE [LARGE SCALE GENOMIC DNA]</scope>
    <source>
        <strain evidence="6 7">INBov1</strain>
    </source>
</reference>
<evidence type="ECO:0000256" key="4">
    <source>
        <dbReference type="ARBA" id="ARBA00023295"/>
    </source>
</evidence>
<keyword evidence="3" id="KW-0378">Hydrolase</keyword>
<gene>
    <name evidence="6" type="ORF">CPT75_18150</name>
</gene>
<comment type="similarity">
    <text evidence="1">Belongs to the glycosyl hydrolase 32 family.</text>
</comment>
<dbReference type="SMART" id="SM00640">
    <property type="entry name" value="Glyco_32"/>
    <property type="match status" value="1"/>
</dbReference>
<evidence type="ECO:0000256" key="2">
    <source>
        <dbReference type="ARBA" id="ARBA00012758"/>
    </source>
</evidence>
<evidence type="ECO:0000313" key="6">
    <source>
        <dbReference type="EMBL" id="PWT28898.1"/>
    </source>
</evidence>
<organism evidence="6 7">
    <name type="scientific">Butyrivibrio fibrisolvens</name>
    <dbReference type="NCBI Taxonomy" id="831"/>
    <lineage>
        <taxon>Bacteria</taxon>
        <taxon>Bacillati</taxon>
        <taxon>Bacillota</taxon>
        <taxon>Clostridia</taxon>
        <taxon>Lachnospirales</taxon>
        <taxon>Lachnospiraceae</taxon>
        <taxon>Butyrivibrio</taxon>
    </lineage>
</organism>
<dbReference type="SUPFAM" id="SSF75005">
    <property type="entry name" value="Arabinanase/levansucrase/invertase"/>
    <property type="match status" value="1"/>
</dbReference>
<comment type="caution">
    <text evidence="6">The sequence shown here is derived from an EMBL/GenBank/DDBJ whole genome shotgun (WGS) entry which is preliminary data.</text>
</comment>
<sequence length="525" mass="59522">MSVHEDFYFMKNKLLGIARIMSILCVFTAGCRIGQEPFQKNLEYDDEGEPFVENTNDKDFSELTTPGSMEKAYEYKNFFLPGLCGTNQPYVGDCMAYYEDGTYYIYYLKDGGDSYNHSVFLTKTTDFVTYEEVEGPVLEADKAGGQDAWIGTGSVVKIGDEYLFFYTGHGSHPTCEYAETIKVARGTSPTEFEKDETFEIIPPDELGQKNDFRDPQAYYDEETGNIVLTVTASKDNVARILKYTLSSDLKEVTYDGVIFDDPTKEFWNLECSDTFKIGDKYYITYSAQDDTLWYAVSDTPYGPYENAARIDGKLFYAAKHVEGPDGMYMVAWARRSDSPSDIMGVTAWAGNLIVMKICQNEDGSLYLAPVDKIVEQYKDRRKPLMAQDDVNITAGSRYYYEEYFNCYESFMLTGKFTYSGNGSFGLAFDYNGNSDNYKMISIDTRTQLLDLNFNEGTTDITSTSVSLKEGETYSFTYIQEGSVGVFYIDGQASLTVRLYGVSGKSIRLFAEDCTVDYTDLREYTR</sequence>
<dbReference type="Pfam" id="PF00251">
    <property type="entry name" value="Glyco_hydro_32N"/>
    <property type="match status" value="1"/>
</dbReference>
<dbReference type="InterPro" id="IPR023296">
    <property type="entry name" value="Glyco_hydro_beta-prop_sf"/>
</dbReference>
<dbReference type="EC" id="3.2.1.26" evidence="2"/>
<dbReference type="PANTHER" id="PTHR43101:SF1">
    <property type="entry name" value="BETA-FRUCTOSIDASE"/>
    <property type="match status" value="1"/>
</dbReference>
<dbReference type="PANTHER" id="PTHR43101">
    <property type="entry name" value="BETA-FRUCTOSIDASE"/>
    <property type="match status" value="1"/>
</dbReference>
<proteinExistence type="inferred from homology"/>
<dbReference type="InterPro" id="IPR013148">
    <property type="entry name" value="Glyco_hydro_32_N"/>
</dbReference>
<name>A0A317G4J1_BUTFI</name>
<dbReference type="Gene3D" id="2.115.10.20">
    <property type="entry name" value="Glycosyl hydrolase domain, family 43"/>
    <property type="match status" value="1"/>
</dbReference>
<dbReference type="GO" id="GO:0004564">
    <property type="term" value="F:beta-fructofuranosidase activity"/>
    <property type="evidence" value="ECO:0007669"/>
    <property type="project" value="UniProtKB-EC"/>
</dbReference>
<evidence type="ECO:0000256" key="1">
    <source>
        <dbReference type="ARBA" id="ARBA00009902"/>
    </source>
</evidence>
<evidence type="ECO:0000256" key="3">
    <source>
        <dbReference type="ARBA" id="ARBA00022801"/>
    </source>
</evidence>
<evidence type="ECO:0000313" key="7">
    <source>
        <dbReference type="Proteomes" id="UP000245488"/>
    </source>
</evidence>
<dbReference type="InterPro" id="IPR001362">
    <property type="entry name" value="Glyco_hydro_32"/>
</dbReference>
<dbReference type="Gene3D" id="2.60.120.560">
    <property type="entry name" value="Exo-inulinase, domain 1"/>
    <property type="match status" value="1"/>
</dbReference>
<dbReference type="AlphaFoldDB" id="A0A317G4J1"/>
<keyword evidence="7" id="KW-1185">Reference proteome</keyword>
<keyword evidence="4" id="KW-0326">Glycosidase</keyword>
<dbReference type="EMBL" id="NXNG01000001">
    <property type="protein sequence ID" value="PWT28898.1"/>
    <property type="molecule type" value="Genomic_DNA"/>
</dbReference>
<dbReference type="Proteomes" id="UP000245488">
    <property type="component" value="Chromosome"/>
</dbReference>
<accession>A0A317G4J1</accession>
<evidence type="ECO:0000259" key="5">
    <source>
        <dbReference type="Pfam" id="PF00251"/>
    </source>
</evidence>
<dbReference type="InterPro" id="IPR051214">
    <property type="entry name" value="GH32_Enzymes"/>
</dbReference>